<organism evidence="1 2">
    <name type="scientific">Tulasnella calospora MUT 4182</name>
    <dbReference type="NCBI Taxonomy" id="1051891"/>
    <lineage>
        <taxon>Eukaryota</taxon>
        <taxon>Fungi</taxon>
        <taxon>Dikarya</taxon>
        <taxon>Basidiomycota</taxon>
        <taxon>Agaricomycotina</taxon>
        <taxon>Agaricomycetes</taxon>
        <taxon>Cantharellales</taxon>
        <taxon>Tulasnellaceae</taxon>
        <taxon>Tulasnella</taxon>
    </lineage>
</organism>
<keyword evidence="2" id="KW-1185">Reference proteome</keyword>
<dbReference type="HOGENOM" id="CLU_2514277_0_0_1"/>
<sequence>METIRTAIASLGLQYDFEVGALAILGDDTTNTAAKIINYTIPNAVANCAQGATSDGTLTQTIKYWYYGTSSHAEMASSVLTATGS</sequence>
<dbReference type="PANTHER" id="PTHR38045">
    <property type="entry name" value="CHROMOSOME 1, WHOLE GENOME SHOTGUN SEQUENCE"/>
    <property type="match status" value="1"/>
</dbReference>
<dbReference type="Gene3D" id="1.50.10.100">
    <property type="entry name" value="Chondroitin AC/alginate lyase"/>
    <property type="match status" value="1"/>
</dbReference>
<protein>
    <submittedName>
        <fullName evidence="1">Uncharacterized protein</fullName>
    </submittedName>
</protein>
<reference evidence="2" key="2">
    <citation type="submission" date="2015-01" db="EMBL/GenBank/DDBJ databases">
        <title>Evolutionary Origins and Diversification of the Mycorrhizal Mutualists.</title>
        <authorList>
            <consortium name="DOE Joint Genome Institute"/>
            <consortium name="Mycorrhizal Genomics Consortium"/>
            <person name="Kohler A."/>
            <person name="Kuo A."/>
            <person name="Nagy L.G."/>
            <person name="Floudas D."/>
            <person name="Copeland A."/>
            <person name="Barry K.W."/>
            <person name="Cichocki N."/>
            <person name="Veneault-Fourrey C."/>
            <person name="LaButti K."/>
            <person name="Lindquist E.A."/>
            <person name="Lipzen A."/>
            <person name="Lundell T."/>
            <person name="Morin E."/>
            <person name="Murat C."/>
            <person name="Riley R."/>
            <person name="Ohm R."/>
            <person name="Sun H."/>
            <person name="Tunlid A."/>
            <person name="Henrissat B."/>
            <person name="Grigoriev I.V."/>
            <person name="Hibbett D.S."/>
            <person name="Martin F."/>
        </authorList>
    </citation>
    <scope>NUCLEOTIDE SEQUENCE [LARGE SCALE GENOMIC DNA]</scope>
    <source>
        <strain evidence="2">MUT 4182</strain>
    </source>
</reference>
<dbReference type="Proteomes" id="UP000054248">
    <property type="component" value="Unassembled WGS sequence"/>
</dbReference>
<reference evidence="1 2" key="1">
    <citation type="submission" date="2014-04" db="EMBL/GenBank/DDBJ databases">
        <authorList>
            <consortium name="DOE Joint Genome Institute"/>
            <person name="Kuo A."/>
            <person name="Girlanda M."/>
            <person name="Perotto S."/>
            <person name="Kohler A."/>
            <person name="Nagy L.G."/>
            <person name="Floudas D."/>
            <person name="Copeland A."/>
            <person name="Barry K.W."/>
            <person name="Cichocki N."/>
            <person name="Veneault-Fourrey C."/>
            <person name="LaButti K."/>
            <person name="Lindquist E.A."/>
            <person name="Lipzen A."/>
            <person name="Lundell T."/>
            <person name="Morin E."/>
            <person name="Murat C."/>
            <person name="Sun H."/>
            <person name="Tunlid A."/>
            <person name="Henrissat B."/>
            <person name="Grigoriev I.V."/>
            <person name="Hibbett D.S."/>
            <person name="Martin F."/>
            <person name="Nordberg H.P."/>
            <person name="Cantor M.N."/>
            <person name="Hua S.X."/>
        </authorList>
    </citation>
    <scope>NUCLEOTIDE SEQUENCE [LARGE SCALE GENOMIC DNA]</scope>
    <source>
        <strain evidence="1 2">MUT 4182</strain>
    </source>
</reference>
<dbReference type="OrthoDB" id="3476529at2759"/>
<gene>
    <name evidence="1" type="ORF">M407DRAFT_25374</name>
</gene>
<proteinExistence type="predicted"/>
<accession>A0A0C3Q6Z2</accession>
<name>A0A0C3Q6Z2_9AGAM</name>
<evidence type="ECO:0000313" key="2">
    <source>
        <dbReference type="Proteomes" id="UP000054248"/>
    </source>
</evidence>
<evidence type="ECO:0000313" key="1">
    <source>
        <dbReference type="EMBL" id="KIO25250.1"/>
    </source>
</evidence>
<dbReference type="STRING" id="1051891.A0A0C3Q6Z2"/>
<dbReference type="PANTHER" id="PTHR38045:SF1">
    <property type="entry name" value="HEPARINASE II_III-LIKE PROTEIN"/>
    <property type="match status" value="1"/>
</dbReference>
<dbReference type="InterPro" id="IPR008929">
    <property type="entry name" value="Chondroitin_lyas"/>
</dbReference>
<dbReference type="EMBL" id="KN823045">
    <property type="protein sequence ID" value="KIO25250.1"/>
    <property type="molecule type" value="Genomic_DNA"/>
</dbReference>
<dbReference type="AlphaFoldDB" id="A0A0C3Q6Z2"/>